<evidence type="ECO:0000313" key="2">
    <source>
        <dbReference type="Proteomes" id="UP000807309"/>
    </source>
</evidence>
<reference evidence="1 2" key="1">
    <citation type="submission" date="2020-10" db="EMBL/GenBank/DDBJ databases">
        <title>Identification of Nocardia species via Next-generation sequencing and recognition of intraspecies genetic diversity.</title>
        <authorList>
            <person name="Li P."/>
            <person name="Li P."/>
            <person name="Lu B."/>
        </authorList>
    </citation>
    <scope>NUCLEOTIDE SEQUENCE [LARGE SCALE GENOMIC DNA]</scope>
    <source>
        <strain evidence="1 2">N-11</strain>
    </source>
</reference>
<dbReference type="RefSeq" id="WP_195033253.1">
    <property type="nucleotide sequence ID" value="NZ_JADLRE010000009.1"/>
</dbReference>
<accession>A0ABS0C982</accession>
<comment type="caution">
    <text evidence="1">The sequence shown here is derived from an EMBL/GenBank/DDBJ whole genome shotgun (WGS) entry which is preliminary data.</text>
</comment>
<dbReference type="EMBL" id="JADLRE010000009">
    <property type="protein sequence ID" value="MBF6226082.1"/>
    <property type="molecule type" value="Genomic_DNA"/>
</dbReference>
<keyword evidence="2" id="KW-1185">Reference proteome</keyword>
<sequence>MARLADESGQATVAAGRARCIYRWIVERNGGVLERILDTELGPARRYWIDTADHVAVDGQPDHWPVVSPAGEHGVDVAAGNDR</sequence>
<organism evidence="1 2">
    <name type="scientific">Nocardia abscessus</name>
    <dbReference type="NCBI Taxonomy" id="120957"/>
    <lineage>
        <taxon>Bacteria</taxon>
        <taxon>Bacillati</taxon>
        <taxon>Actinomycetota</taxon>
        <taxon>Actinomycetes</taxon>
        <taxon>Mycobacteriales</taxon>
        <taxon>Nocardiaceae</taxon>
        <taxon>Nocardia</taxon>
    </lineage>
</organism>
<name>A0ABS0C982_9NOCA</name>
<protein>
    <submittedName>
        <fullName evidence="1">Uncharacterized protein</fullName>
    </submittedName>
</protein>
<gene>
    <name evidence="1" type="ORF">IU470_13350</name>
</gene>
<evidence type="ECO:0000313" key="1">
    <source>
        <dbReference type="EMBL" id="MBF6226082.1"/>
    </source>
</evidence>
<dbReference type="Proteomes" id="UP000807309">
    <property type="component" value="Unassembled WGS sequence"/>
</dbReference>
<proteinExistence type="predicted"/>